<proteinExistence type="predicted"/>
<keyword evidence="2" id="KW-1185">Reference proteome</keyword>
<sequence length="418" mass="48539">MTNTLSFHSLPTKKQHSHSNAHLIKQPKMFNTTTTSTSTTNPFIYSVSSLFFLFLPLSFPVTFMRSAVFRFFSAMSHEIVPADPIDDDDSYNHNRVYMQHGGESSATASSLTRSLTSGREHVPEPFDSERLPPTLASEIQRFLRVANLIETEEPRIAYLCRFHAFEIAHNMDRNSTGRGVRQFKTSLLQRLEQDEETTINRRKTKSDFRELKRVYRIYKDYILKNDGALDLKDREKLINARRIASVLYEVLRTVANAAGHQALADRDNIQRDSQFYVPYNILPLDHGGIQHVILQFTEVWSMFFKIFPYRQVSTTRYVRLRYQILISGKMKDRFLVFKPGTYFVQIKAVIAAVRNTRGLPSAQYFQKSGDFVDLFEFLQYRFGFQEGNVANQREHLILLLANLHVRHSQKQSSNKMVL</sequence>
<reference evidence="2" key="1">
    <citation type="journal article" date="2023" name="G3 (Bethesda)">
        <title>Genome assembly and association tests identify interacting loci associated with vigor, precocity, and sex in interspecific pistachio rootstocks.</title>
        <authorList>
            <person name="Palmer W."/>
            <person name="Jacygrad E."/>
            <person name="Sagayaradj S."/>
            <person name="Cavanaugh K."/>
            <person name="Han R."/>
            <person name="Bertier L."/>
            <person name="Beede B."/>
            <person name="Kafkas S."/>
            <person name="Golino D."/>
            <person name="Preece J."/>
            <person name="Michelmore R."/>
        </authorList>
    </citation>
    <scope>NUCLEOTIDE SEQUENCE [LARGE SCALE GENOMIC DNA]</scope>
</reference>
<protein>
    <submittedName>
        <fullName evidence="1">Uncharacterized protein</fullName>
    </submittedName>
</protein>
<evidence type="ECO:0000313" key="1">
    <source>
        <dbReference type="EMBL" id="KAJ0102051.1"/>
    </source>
</evidence>
<dbReference type="Proteomes" id="UP001164250">
    <property type="component" value="Chromosome 3"/>
</dbReference>
<dbReference type="EMBL" id="CM047899">
    <property type="protein sequence ID" value="KAJ0102051.1"/>
    <property type="molecule type" value="Genomic_DNA"/>
</dbReference>
<organism evidence="1 2">
    <name type="scientific">Pistacia atlantica</name>
    <dbReference type="NCBI Taxonomy" id="434234"/>
    <lineage>
        <taxon>Eukaryota</taxon>
        <taxon>Viridiplantae</taxon>
        <taxon>Streptophyta</taxon>
        <taxon>Embryophyta</taxon>
        <taxon>Tracheophyta</taxon>
        <taxon>Spermatophyta</taxon>
        <taxon>Magnoliopsida</taxon>
        <taxon>eudicotyledons</taxon>
        <taxon>Gunneridae</taxon>
        <taxon>Pentapetalae</taxon>
        <taxon>rosids</taxon>
        <taxon>malvids</taxon>
        <taxon>Sapindales</taxon>
        <taxon>Anacardiaceae</taxon>
        <taxon>Pistacia</taxon>
    </lineage>
</organism>
<name>A0ACC1BSG8_9ROSI</name>
<evidence type="ECO:0000313" key="2">
    <source>
        <dbReference type="Proteomes" id="UP001164250"/>
    </source>
</evidence>
<comment type="caution">
    <text evidence="1">The sequence shown here is derived from an EMBL/GenBank/DDBJ whole genome shotgun (WGS) entry which is preliminary data.</text>
</comment>
<gene>
    <name evidence="1" type="ORF">Patl1_05006</name>
</gene>
<accession>A0ACC1BSG8</accession>